<evidence type="ECO:0000313" key="2">
    <source>
        <dbReference type="Proteomes" id="UP000281553"/>
    </source>
</evidence>
<proteinExistence type="predicted"/>
<evidence type="ECO:0000313" key="1">
    <source>
        <dbReference type="EMBL" id="VDN10789.1"/>
    </source>
</evidence>
<sequence length="169" mass="19349">MTIVKSMTLQHDVLVFTTADAHHFGTSQQELNDSVNVIKLRPLKAPAIIDFILDAGWEDVLYLYESQQANYRLRWILERMIRHHPGFTVDFRRLRSAAESVDDISGGRDGRYGLLQYVNPRTKYSQRKSIILDVTSSAMTKLALHDIEILMPERADFQFLIVGGVSWGL</sequence>
<dbReference type="Proteomes" id="UP000281553">
    <property type="component" value="Unassembled WGS sequence"/>
</dbReference>
<protein>
    <submittedName>
        <fullName evidence="1">Uncharacterized protein</fullName>
    </submittedName>
</protein>
<keyword evidence="2" id="KW-1185">Reference proteome</keyword>
<name>A0A3P7NND3_DIBLA</name>
<organism evidence="1 2">
    <name type="scientific">Dibothriocephalus latus</name>
    <name type="common">Fish tapeworm</name>
    <name type="synonym">Diphyllobothrium latum</name>
    <dbReference type="NCBI Taxonomy" id="60516"/>
    <lineage>
        <taxon>Eukaryota</taxon>
        <taxon>Metazoa</taxon>
        <taxon>Spiralia</taxon>
        <taxon>Lophotrochozoa</taxon>
        <taxon>Platyhelminthes</taxon>
        <taxon>Cestoda</taxon>
        <taxon>Eucestoda</taxon>
        <taxon>Diphyllobothriidea</taxon>
        <taxon>Diphyllobothriidae</taxon>
        <taxon>Dibothriocephalus</taxon>
    </lineage>
</organism>
<dbReference type="Gene3D" id="3.40.50.2300">
    <property type="match status" value="1"/>
</dbReference>
<dbReference type="EMBL" id="UYRU01049965">
    <property type="protein sequence ID" value="VDN10789.1"/>
    <property type="molecule type" value="Genomic_DNA"/>
</dbReference>
<dbReference type="AlphaFoldDB" id="A0A3P7NND3"/>
<gene>
    <name evidence="1" type="ORF">DILT_LOCUS6620</name>
</gene>
<reference evidence="1 2" key="1">
    <citation type="submission" date="2018-11" db="EMBL/GenBank/DDBJ databases">
        <authorList>
            <consortium name="Pathogen Informatics"/>
        </authorList>
    </citation>
    <scope>NUCLEOTIDE SEQUENCE [LARGE SCALE GENOMIC DNA]</scope>
</reference>
<accession>A0A3P7NND3</accession>
<dbReference type="OrthoDB" id="5984008at2759"/>